<accession>A0AA86NLM5</accession>
<name>A0AA86NLM5_9EUKA</name>
<gene>
    <name evidence="2" type="ORF">HINF_LOCUS67149</name>
    <name evidence="1" type="ORF">HINF_LOCUS9388</name>
</gene>
<dbReference type="AlphaFoldDB" id="A0AA86NLM5"/>
<dbReference type="EMBL" id="CATOUU010000232">
    <property type="protein sequence ID" value="CAI9921743.1"/>
    <property type="molecule type" value="Genomic_DNA"/>
</dbReference>
<dbReference type="EMBL" id="CAXDID020000460">
    <property type="protein sequence ID" value="CAL6093766.1"/>
    <property type="molecule type" value="Genomic_DNA"/>
</dbReference>
<evidence type="ECO:0000313" key="1">
    <source>
        <dbReference type="EMBL" id="CAI9921743.1"/>
    </source>
</evidence>
<evidence type="ECO:0000313" key="3">
    <source>
        <dbReference type="Proteomes" id="UP001642409"/>
    </source>
</evidence>
<protein>
    <submittedName>
        <fullName evidence="2">Hypothetical_protein</fullName>
    </submittedName>
</protein>
<keyword evidence="3" id="KW-1185">Reference proteome</keyword>
<comment type="caution">
    <text evidence="1">The sequence shown here is derived from an EMBL/GenBank/DDBJ whole genome shotgun (WGS) entry which is preliminary data.</text>
</comment>
<reference evidence="1" key="1">
    <citation type="submission" date="2023-06" db="EMBL/GenBank/DDBJ databases">
        <authorList>
            <person name="Kurt Z."/>
        </authorList>
    </citation>
    <scope>NUCLEOTIDE SEQUENCE</scope>
</reference>
<dbReference type="Proteomes" id="UP001642409">
    <property type="component" value="Unassembled WGS sequence"/>
</dbReference>
<organism evidence="1">
    <name type="scientific">Hexamita inflata</name>
    <dbReference type="NCBI Taxonomy" id="28002"/>
    <lineage>
        <taxon>Eukaryota</taxon>
        <taxon>Metamonada</taxon>
        <taxon>Diplomonadida</taxon>
        <taxon>Hexamitidae</taxon>
        <taxon>Hexamitinae</taxon>
        <taxon>Hexamita</taxon>
    </lineage>
</organism>
<reference evidence="2 3" key="2">
    <citation type="submission" date="2024-07" db="EMBL/GenBank/DDBJ databases">
        <authorList>
            <person name="Akdeniz Z."/>
        </authorList>
    </citation>
    <scope>NUCLEOTIDE SEQUENCE [LARGE SCALE GENOMIC DNA]</scope>
</reference>
<evidence type="ECO:0000313" key="2">
    <source>
        <dbReference type="EMBL" id="CAL6093766.1"/>
    </source>
</evidence>
<sequence length="233" mass="26541">MKSQQENRAVSQAIMDIISKPDAPNNVQISDFEGILFNISYTQTIQQGRVILISVESAFLPGYLKHINVNNLVSYLQGDFALYIQYIDSASSLNFKIQIPSLSKVPSDEQMHLFYSVSKRVSIFAHLIFKFPFTLAQAQFELSTVRVRIVNGVSYLSFRKNVVIDQLLKALVGLSLVNKTRATFNLDKDELVCSGPGEFYELITYVNQRAQAEEIWIQNEIRESTTKLLKQFE</sequence>
<proteinExistence type="predicted"/>